<dbReference type="Proteomes" id="UP000820977">
    <property type="component" value="Unassembled WGS sequence"/>
</dbReference>
<dbReference type="Gene3D" id="3.10.50.40">
    <property type="match status" value="1"/>
</dbReference>
<keyword evidence="7" id="KW-1185">Reference proteome</keyword>
<dbReference type="PANTHER" id="PTHR47529">
    <property type="entry name" value="PEPTIDYL-PROLYL CIS-TRANS ISOMERASE D"/>
    <property type="match status" value="1"/>
</dbReference>
<dbReference type="RefSeq" id="WP_172344912.1">
    <property type="nucleotide sequence ID" value="NZ_CATEIB010000147.1"/>
</dbReference>
<keyword evidence="6" id="KW-0413">Isomerase</keyword>
<dbReference type="Pfam" id="PF13623">
    <property type="entry name" value="SurA_N_2"/>
    <property type="match status" value="1"/>
</dbReference>
<evidence type="ECO:0000313" key="6">
    <source>
        <dbReference type="EMBL" id="NPE25449.1"/>
    </source>
</evidence>
<dbReference type="SUPFAM" id="SSF54534">
    <property type="entry name" value="FKBP-like"/>
    <property type="match status" value="1"/>
</dbReference>
<evidence type="ECO:0000256" key="4">
    <source>
        <dbReference type="ARBA" id="ARBA00023186"/>
    </source>
</evidence>
<reference evidence="6 7" key="1">
    <citation type="submission" date="2020-05" db="EMBL/GenBank/DDBJ databases">
        <title>Distinct polysaccharide utilization as determinants for interspecies competition between intestinal Prevotella spp.</title>
        <authorList>
            <person name="Galvez E.J.C."/>
            <person name="Iljazovic A."/>
            <person name="Strowig T."/>
        </authorList>
    </citation>
    <scope>NUCLEOTIDE SEQUENCE [LARGE SCALE GENOMIC DNA]</scope>
    <source>
        <strain evidence="6 7">PCHR</strain>
    </source>
</reference>
<accession>A0ABX2B1Q6</accession>
<organism evidence="6 7">
    <name type="scientific">Xylanibacter caecicola</name>
    <dbReference type="NCBI Taxonomy" id="2736294"/>
    <lineage>
        <taxon>Bacteria</taxon>
        <taxon>Pseudomonadati</taxon>
        <taxon>Bacteroidota</taxon>
        <taxon>Bacteroidia</taxon>
        <taxon>Bacteroidales</taxon>
        <taxon>Prevotellaceae</taxon>
        <taxon>Xylanibacter</taxon>
    </lineage>
</organism>
<evidence type="ECO:0000256" key="5">
    <source>
        <dbReference type="SAM" id="Phobius"/>
    </source>
</evidence>
<dbReference type="EMBL" id="JABKKJ010000012">
    <property type="protein sequence ID" value="NPE25449.1"/>
    <property type="molecule type" value="Genomic_DNA"/>
</dbReference>
<name>A0ABX2B1Q6_9BACT</name>
<dbReference type="InterPro" id="IPR046357">
    <property type="entry name" value="PPIase_dom_sf"/>
</dbReference>
<dbReference type="PANTHER" id="PTHR47529:SF1">
    <property type="entry name" value="PERIPLASMIC CHAPERONE PPID"/>
    <property type="match status" value="1"/>
</dbReference>
<comment type="caution">
    <text evidence="6">The sequence shown here is derived from an EMBL/GenBank/DDBJ whole genome shotgun (WGS) entry which is preliminary data.</text>
</comment>
<evidence type="ECO:0000313" key="7">
    <source>
        <dbReference type="Proteomes" id="UP000820977"/>
    </source>
</evidence>
<gene>
    <name evidence="6" type="ORF">HPS54_07990</name>
</gene>
<proteinExistence type="predicted"/>
<keyword evidence="5" id="KW-1133">Transmembrane helix</keyword>
<feature type="transmembrane region" description="Helical" evidence="5">
    <location>
        <begin position="12"/>
        <end position="31"/>
    </location>
</feature>
<dbReference type="SUPFAM" id="SSF109998">
    <property type="entry name" value="Triger factor/SurA peptide-binding domain-like"/>
    <property type="match status" value="1"/>
</dbReference>
<comment type="subcellular location">
    <subcellularLocation>
        <location evidence="1">Cell membrane</location>
    </subcellularLocation>
</comment>
<evidence type="ECO:0000256" key="1">
    <source>
        <dbReference type="ARBA" id="ARBA00004236"/>
    </source>
</evidence>
<protein>
    <submittedName>
        <fullName evidence="6">Peptidylprolyl isomerase</fullName>
    </submittedName>
</protein>
<keyword evidence="5" id="KW-0812">Transmembrane</keyword>
<keyword evidence="3 5" id="KW-0472">Membrane</keyword>
<evidence type="ECO:0000256" key="2">
    <source>
        <dbReference type="ARBA" id="ARBA00022475"/>
    </source>
</evidence>
<evidence type="ECO:0000256" key="3">
    <source>
        <dbReference type="ARBA" id="ARBA00023136"/>
    </source>
</evidence>
<dbReference type="GO" id="GO:0016853">
    <property type="term" value="F:isomerase activity"/>
    <property type="evidence" value="ECO:0007669"/>
    <property type="project" value="UniProtKB-KW"/>
</dbReference>
<dbReference type="Pfam" id="PF13616">
    <property type="entry name" value="Rotamase_3"/>
    <property type="match status" value="1"/>
</dbReference>
<keyword evidence="2" id="KW-1003">Cell membrane</keyword>
<keyword evidence="4" id="KW-0143">Chaperone</keyword>
<dbReference type="InterPro" id="IPR027304">
    <property type="entry name" value="Trigger_fact/SurA_dom_sf"/>
</dbReference>
<sequence length="713" mass="79932">MAALGKIRSRGVILITVIGFALFAFIAEEMFRSCDSMRNESRQQVGEVFGEKVNVQDFQKLVDEYTNVMKVTQGRENLTDRELNQIKDVVWNTYVQNKLIEKEAKELGLTVTAKELQNVLTEGTNPMLMQTPFVNQQTGRFDVNALQKFLAEYKQAQTVNPQMAEQYRSIYNFWIFVEKSLRQQILAQKYQTLFAGCILSNPVSAKIAYNDENQESNIQLAAYPYTSVKDDDVKVSDSDLKAKYDELKPRFKQYEESRDVKYVELQVLPSQADRAALDKTFKSYAQDLQSAEDPSEVVRKSASYVAYLGIPQTKNAFPSDIAARLDSIAVGSMVGPFENKADNTLNIVRLMSKTQLPDSVQFRAIQVGGATPEAARKTADSIYTALQGGADFEALAKKYGQTGEKTWITSAQYQNAPSMDKDTKAYISALNTSAVNETKNLQMAQFNLILQVTDRKAMTDKYTVAVVKKPIEFSKDTYSAAYNKFSQFVSENQSLEAMEKNAAKYGLKVQERNDIRNSEHYVVGINGTRDAMKWIFEAEEGEISPLYECGENDHLLVLAMTKVHKTGYRPLDDTNVKDYIKQEVMNDKKAELLIGKLNGVKNMAEAKAKGGKIATVEQVTFAAPVFVQATGASEPALSGAVAATAQGKFSSHAVKGNAGVYLFQVNSKKMRPVKFDAKEYEQRLKQKALQYAGNFMSELYAKANVKDNRYLFF</sequence>
<dbReference type="InterPro" id="IPR052029">
    <property type="entry name" value="PpiD_chaperone"/>
</dbReference>